<gene>
    <name evidence="3" type="ORF">BC792_1369</name>
</gene>
<organism evidence="3 4">
    <name type="scientific">Sphingobacterium allocomposti</name>
    <dbReference type="NCBI Taxonomy" id="415956"/>
    <lineage>
        <taxon>Bacteria</taxon>
        <taxon>Pseudomonadati</taxon>
        <taxon>Bacteroidota</taxon>
        <taxon>Sphingobacteriia</taxon>
        <taxon>Sphingobacteriales</taxon>
        <taxon>Sphingobacteriaceae</taxon>
        <taxon>Sphingobacterium</taxon>
    </lineage>
</organism>
<dbReference type="Proteomes" id="UP000325105">
    <property type="component" value="Unassembled WGS sequence"/>
</dbReference>
<dbReference type="InterPro" id="IPR057382">
    <property type="entry name" value="TseH"/>
</dbReference>
<name>A0A5S5CXY3_9SPHI</name>
<dbReference type="RefSeq" id="WP_148910353.1">
    <property type="nucleotide sequence ID" value="NZ_VNHX01000036.1"/>
</dbReference>
<feature type="domain" description="DUF6695" evidence="1">
    <location>
        <begin position="265"/>
        <end position="341"/>
    </location>
</feature>
<accession>A0A5S5CXY3</accession>
<keyword evidence="4" id="KW-1185">Reference proteome</keyword>
<dbReference type="InterPro" id="IPR046517">
    <property type="entry name" value="DUF6695"/>
</dbReference>
<reference evidence="3 4" key="1">
    <citation type="submission" date="2019-07" db="EMBL/GenBank/DDBJ databases">
        <title>Genomic Encyclopedia of Archaeal and Bacterial Type Strains, Phase II (KMG-II): from individual species to whole genera.</title>
        <authorList>
            <person name="Goeker M."/>
        </authorList>
    </citation>
    <scope>NUCLEOTIDE SEQUENCE [LARGE SCALE GENOMIC DNA]</scope>
    <source>
        <strain evidence="3 4">DSM 18850</strain>
    </source>
</reference>
<dbReference type="OrthoDB" id="695573at2"/>
<evidence type="ECO:0000259" key="2">
    <source>
        <dbReference type="Pfam" id="PF25218"/>
    </source>
</evidence>
<dbReference type="Pfam" id="PF25218">
    <property type="entry name" value="TseH"/>
    <property type="match status" value="1"/>
</dbReference>
<sequence length="359" mass="41004">MHANPVTYNDLALILTWPDATIRGDEAWMMFFKKIGIVKNLNFKVGHTGIVIIKRETGEMLFYDFGRYIAPRGYGRARSKLSDPGLEIKLKAKFDDFRLTNLEAIVEQLERQKPAMYGEGVLYFSIARGINFEQAKAYGDDCVYQGTFPYGAVAPNNNNCSRFIARMLMRSSKKYTWYHSINLPETIKASPISNVVNAVSDRMIYSYTPEQGLRHFRMNRWQSFAFLLRQLGDNITAQKAQLLPDDLIIGCMDYASKPISVPKEAQYLGGVGDGAWFSIHAAPRQRAVVKRFTSKGELEYIMLGQPAEDIDFAAPFDIAYDSHLLFTHVVQHGRKIKINHIQRLTVEDYELKDLKELYA</sequence>
<protein>
    <submittedName>
        <fullName evidence="3">Uncharacterized protein</fullName>
    </submittedName>
</protein>
<dbReference type="Pfam" id="PF20405">
    <property type="entry name" value="DUF6695"/>
    <property type="match status" value="1"/>
</dbReference>
<evidence type="ECO:0000313" key="4">
    <source>
        <dbReference type="Proteomes" id="UP000325105"/>
    </source>
</evidence>
<dbReference type="EMBL" id="VNHX01000036">
    <property type="protein sequence ID" value="TYP87402.1"/>
    <property type="molecule type" value="Genomic_DNA"/>
</dbReference>
<proteinExistence type="predicted"/>
<evidence type="ECO:0000313" key="3">
    <source>
        <dbReference type="EMBL" id="TYP87402.1"/>
    </source>
</evidence>
<feature type="domain" description="Type VI secretion system effector TseH-like" evidence="2">
    <location>
        <begin position="12"/>
        <end position="176"/>
    </location>
</feature>
<comment type="caution">
    <text evidence="3">The sequence shown here is derived from an EMBL/GenBank/DDBJ whole genome shotgun (WGS) entry which is preliminary data.</text>
</comment>
<dbReference type="AlphaFoldDB" id="A0A5S5CXY3"/>
<evidence type="ECO:0000259" key="1">
    <source>
        <dbReference type="Pfam" id="PF20405"/>
    </source>
</evidence>